<protein>
    <recommendedName>
        <fullName evidence="17">UDP-N-acetylenolpyruvoylglucosamine reductase</fullName>
        <ecNumber evidence="17">1.3.1.98</ecNumber>
    </recommendedName>
    <alternativeName>
        <fullName evidence="17">UDP-N-acetylmuramate dehydrogenase</fullName>
    </alternativeName>
</protein>
<evidence type="ECO:0000256" key="6">
    <source>
        <dbReference type="ARBA" id="ARBA00022490"/>
    </source>
</evidence>
<dbReference type="InterPro" id="IPR006094">
    <property type="entry name" value="Oxid_FAD_bind_N"/>
</dbReference>
<comment type="caution">
    <text evidence="19">The sequence shown here is derived from an EMBL/GenBank/DDBJ whole genome shotgun (WGS) entry which is preliminary data.</text>
</comment>
<dbReference type="GO" id="GO:0051301">
    <property type="term" value="P:cell division"/>
    <property type="evidence" value="ECO:0007669"/>
    <property type="project" value="UniProtKB-KW"/>
</dbReference>
<keyword evidence="11 17" id="KW-0133">Cell shape</keyword>
<evidence type="ECO:0000313" key="20">
    <source>
        <dbReference type="Proteomes" id="UP000244893"/>
    </source>
</evidence>
<dbReference type="InterPro" id="IPR011601">
    <property type="entry name" value="MurB_C"/>
</dbReference>
<comment type="catalytic activity">
    <reaction evidence="16 17">
        <text>UDP-N-acetyl-alpha-D-muramate + NADP(+) = UDP-N-acetyl-3-O-(1-carboxyvinyl)-alpha-D-glucosamine + NADPH + H(+)</text>
        <dbReference type="Rhea" id="RHEA:12248"/>
        <dbReference type="ChEBI" id="CHEBI:15378"/>
        <dbReference type="ChEBI" id="CHEBI:57783"/>
        <dbReference type="ChEBI" id="CHEBI:58349"/>
        <dbReference type="ChEBI" id="CHEBI:68483"/>
        <dbReference type="ChEBI" id="CHEBI:70757"/>
        <dbReference type="EC" id="1.3.1.98"/>
    </reaction>
</comment>
<dbReference type="Gene3D" id="3.90.78.10">
    <property type="entry name" value="UDP-N-acetylenolpyruvoylglucosamine reductase, C-terminal domain"/>
    <property type="match status" value="1"/>
</dbReference>
<keyword evidence="12 17" id="KW-0573">Peptidoglycan synthesis</keyword>
<evidence type="ECO:0000256" key="1">
    <source>
        <dbReference type="ARBA" id="ARBA00001974"/>
    </source>
</evidence>
<accession>A0A2V1HSN1</accession>
<dbReference type="InterPro" id="IPR003170">
    <property type="entry name" value="MurB"/>
</dbReference>
<evidence type="ECO:0000256" key="8">
    <source>
        <dbReference type="ARBA" id="ARBA00022630"/>
    </source>
</evidence>
<evidence type="ECO:0000256" key="7">
    <source>
        <dbReference type="ARBA" id="ARBA00022618"/>
    </source>
</evidence>
<dbReference type="Gene3D" id="3.30.43.10">
    <property type="entry name" value="Uridine Diphospho-n-acetylenolpyruvylglucosamine Reductase, domain 2"/>
    <property type="match status" value="1"/>
</dbReference>
<dbReference type="OrthoDB" id="9804753at2"/>
<proteinExistence type="inferred from homology"/>
<feature type="active site" evidence="17">
    <location>
        <position position="185"/>
    </location>
</feature>
<keyword evidence="8 17" id="KW-0285">Flavoprotein</keyword>
<name>A0A2V1HSN1_9MICO</name>
<evidence type="ECO:0000256" key="10">
    <source>
        <dbReference type="ARBA" id="ARBA00022857"/>
    </source>
</evidence>
<keyword evidence="13 17" id="KW-0560">Oxidoreductase</keyword>
<dbReference type="InterPro" id="IPR016166">
    <property type="entry name" value="FAD-bd_PCMH"/>
</dbReference>
<evidence type="ECO:0000256" key="14">
    <source>
        <dbReference type="ARBA" id="ARBA00023306"/>
    </source>
</evidence>
<evidence type="ECO:0000256" key="17">
    <source>
        <dbReference type="HAMAP-Rule" id="MF_00037"/>
    </source>
</evidence>
<dbReference type="InterPro" id="IPR016167">
    <property type="entry name" value="FAD-bd_PCMH_sub1"/>
</dbReference>
<comment type="subcellular location">
    <subcellularLocation>
        <location evidence="3 17">Cytoplasm</location>
    </subcellularLocation>
</comment>
<dbReference type="Gene3D" id="3.30.465.10">
    <property type="match status" value="1"/>
</dbReference>
<dbReference type="GO" id="GO:0071555">
    <property type="term" value="P:cell wall organization"/>
    <property type="evidence" value="ECO:0007669"/>
    <property type="project" value="UniProtKB-KW"/>
</dbReference>
<dbReference type="UniPathway" id="UPA00219"/>
<sequence>MSERLLSELTTLRVGGPAEVVDLSTEADIIAAALEVWGSGDDWMVLGGGSNVVVSDDGFEGTVLRTVSRGIEVLPPAVRTSSIPLVAHRETARVDREVSPAESTVRIRVQAGHPWDDLVAETVERGWSGLEALSGIPGSTGASPVQNIGAYGQELAATLHAVDFLDYLTGEVVRLPASQLGLGYRTSTIKQGRQGIVTAVEFTLGAHEGTALSHPLGYAQLAQALGAKLGDRVPIGVLRDAVLELRRSKGMVLSADDPDSVSAGSFFTNPVVSERFARTMPADAPRWPTGERQPDVVAPLGVELPAPAPGERDYRVKLSAAWLIEHAGISRGFRLTGSRAAISSKHSLAIVNTGGASATEILELARYVRALVQVEFGVLLQPEPVLVGSTI</sequence>
<evidence type="ECO:0000259" key="18">
    <source>
        <dbReference type="PROSITE" id="PS51387"/>
    </source>
</evidence>
<evidence type="ECO:0000256" key="4">
    <source>
        <dbReference type="ARBA" id="ARBA00004752"/>
    </source>
</evidence>
<comment type="function">
    <text evidence="2 17">Cell wall formation.</text>
</comment>
<dbReference type="HAMAP" id="MF_00037">
    <property type="entry name" value="MurB"/>
    <property type="match status" value="1"/>
</dbReference>
<keyword evidence="20" id="KW-1185">Reference proteome</keyword>
<dbReference type="Pfam" id="PF01565">
    <property type="entry name" value="FAD_binding_4"/>
    <property type="match status" value="1"/>
</dbReference>
<dbReference type="Pfam" id="PF02873">
    <property type="entry name" value="MurB_C"/>
    <property type="match status" value="1"/>
</dbReference>
<dbReference type="EC" id="1.3.1.98" evidence="17"/>
<dbReference type="InterPro" id="IPR036635">
    <property type="entry name" value="MurB_C_sf"/>
</dbReference>
<comment type="cofactor">
    <cofactor evidence="1 17">
        <name>FAD</name>
        <dbReference type="ChEBI" id="CHEBI:57692"/>
    </cofactor>
</comment>
<keyword evidence="14 17" id="KW-0131">Cell cycle</keyword>
<feature type="active site" description="Proton donor" evidence="17">
    <location>
        <position position="265"/>
    </location>
</feature>
<evidence type="ECO:0000256" key="16">
    <source>
        <dbReference type="ARBA" id="ARBA00048914"/>
    </source>
</evidence>
<dbReference type="InterPro" id="IPR036318">
    <property type="entry name" value="FAD-bd_PCMH-like_sf"/>
</dbReference>
<keyword evidence="6 17" id="KW-0963">Cytoplasm</keyword>
<feature type="active site" evidence="17">
    <location>
        <position position="383"/>
    </location>
</feature>
<dbReference type="AlphaFoldDB" id="A0A2V1HSN1"/>
<reference evidence="19 20" key="1">
    <citation type="submission" date="2018-05" db="EMBL/GenBank/DDBJ databases">
        <title>Amnibacterium sp. M8JJ-5, whole genome shotgun sequence.</title>
        <authorList>
            <person name="Tuo L."/>
        </authorList>
    </citation>
    <scope>NUCLEOTIDE SEQUENCE [LARGE SCALE GENOMIC DNA]</scope>
    <source>
        <strain evidence="19 20">M8JJ-5</strain>
    </source>
</reference>
<evidence type="ECO:0000256" key="13">
    <source>
        <dbReference type="ARBA" id="ARBA00023002"/>
    </source>
</evidence>
<evidence type="ECO:0000256" key="15">
    <source>
        <dbReference type="ARBA" id="ARBA00023316"/>
    </source>
</evidence>
<keyword evidence="7 17" id="KW-0132">Cell division</keyword>
<keyword evidence="15 17" id="KW-0961">Cell wall biogenesis/degradation</keyword>
<gene>
    <name evidence="17" type="primary">murB</name>
    <name evidence="19" type="ORF">DDQ50_03835</name>
</gene>
<dbReference type="SUPFAM" id="SSF56176">
    <property type="entry name" value="FAD-binding/transporter-associated domain-like"/>
    <property type="match status" value="1"/>
</dbReference>
<dbReference type="SUPFAM" id="SSF56194">
    <property type="entry name" value="Uridine diphospho-N-Acetylenolpyruvylglucosamine reductase, MurB, C-terminal domain"/>
    <property type="match status" value="1"/>
</dbReference>
<dbReference type="PANTHER" id="PTHR21071">
    <property type="entry name" value="UDP-N-ACETYLENOLPYRUVOYLGLUCOSAMINE REDUCTASE"/>
    <property type="match status" value="1"/>
</dbReference>
<dbReference type="GO" id="GO:0071949">
    <property type="term" value="F:FAD binding"/>
    <property type="evidence" value="ECO:0007669"/>
    <property type="project" value="InterPro"/>
</dbReference>
<evidence type="ECO:0000313" key="19">
    <source>
        <dbReference type="EMBL" id="PVZ95626.1"/>
    </source>
</evidence>
<dbReference type="Proteomes" id="UP000244893">
    <property type="component" value="Unassembled WGS sequence"/>
</dbReference>
<evidence type="ECO:0000256" key="5">
    <source>
        <dbReference type="ARBA" id="ARBA00010485"/>
    </source>
</evidence>
<dbReference type="GO" id="GO:0008762">
    <property type="term" value="F:UDP-N-acetylmuramate dehydrogenase activity"/>
    <property type="evidence" value="ECO:0007669"/>
    <property type="project" value="UniProtKB-UniRule"/>
</dbReference>
<evidence type="ECO:0000256" key="2">
    <source>
        <dbReference type="ARBA" id="ARBA00003921"/>
    </source>
</evidence>
<dbReference type="GO" id="GO:0009252">
    <property type="term" value="P:peptidoglycan biosynthetic process"/>
    <property type="evidence" value="ECO:0007669"/>
    <property type="project" value="UniProtKB-UniRule"/>
</dbReference>
<dbReference type="EMBL" id="QEOP01000001">
    <property type="protein sequence ID" value="PVZ95626.1"/>
    <property type="molecule type" value="Genomic_DNA"/>
</dbReference>
<evidence type="ECO:0000256" key="12">
    <source>
        <dbReference type="ARBA" id="ARBA00022984"/>
    </source>
</evidence>
<dbReference type="PANTHER" id="PTHR21071:SF4">
    <property type="entry name" value="UDP-N-ACETYLENOLPYRUVOYLGLUCOSAMINE REDUCTASE"/>
    <property type="match status" value="1"/>
</dbReference>
<dbReference type="PROSITE" id="PS51387">
    <property type="entry name" value="FAD_PCMH"/>
    <property type="match status" value="1"/>
</dbReference>
<dbReference type="GO" id="GO:0005829">
    <property type="term" value="C:cytosol"/>
    <property type="evidence" value="ECO:0007669"/>
    <property type="project" value="TreeGrafter"/>
</dbReference>
<evidence type="ECO:0000256" key="3">
    <source>
        <dbReference type="ARBA" id="ARBA00004496"/>
    </source>
</evidence>
<evidence type="ECO:0000256" key="11">
    <source>
        <dbReference type="ARBA" id="ARBA00022960"/>
    </source>
</evidence>
<dbReference type="InterPro" id="IPR016169">
    <property type="entry name" value="FAD-bd_PCMH_sub2"/>
</dbReference>
<comment type="pathway">
    <text evidence="4 17">Cell wall biogenesis; peptidoglycan biosynthesis.</text>
</comment>
<keyword evidence="10 17" id="KW-0521">NADP</keyword>
<comment type="similarity">
    <text evidence="5 17">Belongs to the MurB family.</text>
</comment>
<organism evidence="19 20">
    <name type="scientific">Amnibacterium flavum</name>
    <dbReference type="NCBI Taxonomy" id="2173173"/>
    <lineage>
        <taxon>Bacteria</taxon>
        <taxon>Bacillati</taxon>
        <taxon>Actinomycetota</taxon>
        <taxon>Actinomycetes</taxon>
        <taxon>Micrococcales</taxon>
        <taxon>Microbacteriaceae</taxon>
        <taxon>Amnibacterium</taxon>
    </lineage>
</organism>
<dbReference type="RefSeq" id="WP_116755361.1">
    <property type="nucleotide sequence ID" value="NZ_JBHUEX010000001.1"/>
</dbReference>
<feature type="domain" description="FAD-binding PCMH-type" evidence="18">
    <location>
        <begin position="13"/>
        <end position="248"/>
    </location>
</feature>
<evidence type="ECO:0000256" key="9">
    <source>
        <dbReference type="ARBA" id="ARBA00022827"/>
    </source>
</evidence>
<dbReference type="NCBIfam" id="NF010478">
    <property type="entry name" value="PRK13903.1"/>
    <property type="match status" value="1"/>
</dbReference>
<keyword evidence="9 17" id="KW-0274">FAD</keyword>
<dbReference type="GO" id="GO:0008360">
    <property type="term" value="P:regulation of cell shape"/>
    <property type="evidence" value="ECO:0007669"/>
    <property type="project" value="UniProtKB-KW"/>
</dbReference>